<comment type="caution">
    <text evidence="1">The sequence shown here is derived from an EMBL/GenBank/DDBJ whole genome shotgun (WGS) entry which is preliminary data.</text>
</comment>
<dbReference type="AlphaFoldDB" id="A0A3E0WGT7"/>
<dbReference type="SUPFAM" id="SSF52833">
    <property type="entry name" value="Thioredoxin-like"/>
    <property type="match status" value="1"/>
</dbReference>
<name>A0A3E0WGT7_9GAMM</name>
<keyword evidence="2" id="KW-1185">Reference proteome</keyword>
<gene>
    <name evidence="1" type="ORF">CAL65_21950</name>
</gene>
<dbReference type="RefSeq" id="WP_116302773.1">
    <property type="nucleotide sequence ID" value="NZ_NFZV01000013.1"/>
</dbReference>
<sequence length="77" mass="8782">MTKQLILYGTDGCHLCEQARERVFEALGNSIDLVEVDILDDEQLEARYATSIPVLRSSIGEDELSWPFDIEQIQQLL</sequence>
<dbReference type="EMBL" id="NFZW01000044">
    <property type="protein sequence ID" value="RFA31659.1"/>
    <property type="molecule type" value="Genomic_DNA"/>
</dbReference>
<accession>A0A3E0WGT7</accession>
<protein>
    <recommendedName>
        <fullName evidence="3">Glutaredoxin 2</fullName>
    </recommendedName>
</protein>
<organism evidence="1 2">
    <name type="scientific">Alkalilimnicola ehrlichii</name>
    <dbReference type="NCBI Taxonomy" id="351052"/>
    <lineage>
        <taxon>Bacteria</taxon>
        <taxon>Pseudomonadati</taxon>
        <taxon>Pseudomonadota</taxon>
        <taxon>Gammaproteobacteria</taxon>
        <taxon>Chromatiales</taxon>
        <taxon>Ectothiorhodospiraceae</taxon>
        <taxon>Alkalilimnicola</taxon>
    </lineage>
</organism>
<reference evidence="2" key="1">
    <citation type="submission" date="2017-05" db="EMBL/GenBank/DDBJ databases">
        <authorList>
            <person name="Sharma S."/>
            <person name="Sidhu C."/>
            <person name="Pinnaka A.K."/>
        </authorList>
    </citation>
    <scope>NUCLEOTIDE SEQUENCE [LARGE SCALE GENOMIC DNA]</scope>
    <source>
        <strain evidence="2">AK93</strain>
    </source>
</reference>
<dbReference type="InterPro" id="IPR036249">
    <property type="entry name" value="Thioredoxin-like_sf"/>
</dbReference>
<evidence type="ECO:0000313" key="1">
    <source>
        <dbReference type="EMBL" id="RFA31659.1"/>
    </source>
</evidence>
<dbReference type="Proteomes" id="UP000256763">
    <property type="component" value="Unassembled WGS sequence"/>
</dbReference>
<dbReference type="InterPro" id="IPR052565">
    <property type="entry name" value="Glutaredoxin-like_YDR286C"/>
</dbReference>
<dbReference type="PANTHER" id="PTHR33558">
    <property type="entry name" value="GLUTAREDOXIN-LIKE PROTEIN C5ORF63 HOMOLOG"/>
    <property type="match status" value="1"/>
</dbReference>
<evidence type="ECO:0000313" key="2">
    <source>
        <dbReference type="Proteomes" id="UP000256763"/>
    </source>
</evidence>
<dbReference type="InterPro" id="IPR008554">
    <property type="entry name" value="Glutaredoxin-like"/>
</dbReference>
<dbReference type="PANTHER" id="PTHR33558:SF1">
    <property type="entry name" value="GLUTAREDOXIN-LIKE PROTEIN C5ORF63 HOMOLOG"/>
    <property type="match status" value="1"/>
</dbReference>
<proteinExistence type="predicted"/>
<dbReference type="Pfam" id="PF05768">
    <property type="entry name" value="Glrx-like"/>
    <property type="match status" value="1"/>
</dbReference>
<dbReference type="Gene3D" id="3.40.30.10">
    <property type="entry name" value="Glutaredoxin"/>
    <property type="match status" value="1"/>
</dbReference>
<dbReference type="OrthoDB" id="8537427at2"/>
<evidence type="ECO:0008006" key="3">
    <source>
        <dbReference type="Google" id="ProtNLM"/>
    </source>
</evidence>